<organism evidence="1 2">
    <name type="scientific">Podospora australis</name>
    <dbReference type="NCBI Taxonomy" id="1536484"/>
    <lineage>
        <taxon>Eukaryota</taxon>
        <taxon>Fungi</taxon>
        <taxon>Dikarya</taxon>
        <taxon>Ascomycota</taxon>
        <taxon>Pezizomycotina</taxon>
        <taxon>Sordariomycetes</taxon>
        <taxon>Sordariomycetidae</taxon>
        <taxon>Sordariales</taxon>
        <taxon>Podosporaceae</taxon>
        <taxon>Podospora</taxon>
    </lineage>
</organism>
<accession>A0AAN6X2H4</accession>
<protein>
    <submittedName>
        <fullName evidence="1">Uncharacterized protein</fullName>
    </submittedName>
</protein>
<gene>
    <name evidence="1" type="ORF">QBC35DRAFT_203063</name>
</gene>
<dbReference type="Proteomes" id="UP001302126">
    <property type="component" value="Unassembled WGS sequence"/>
</dbReference>
<evidence type="ECO:0000313" key="1">
    <source>
        <dbReference type="EMBL" id="KAK4192799.1"/>
    </source>
</evidence>
<keyword evidence="2" id="KW-1185">Reference proteome</keyword>
<dbReference type="EMBL" id="MU864353">
    <property type="protein sequence ID" value="KAK4192799.1"/>
    <property type="molecule type" value="Genomic_DNA"/>
</dbReference>
<reference evidence="1" key="2">
    <citation type="submission" date="2023-05" db="EMBL/GenBank/DDBJ databases">
        <authorList>
            <consortium name="Lawrence Berkeley National Laboratory"/>
            <person name="Steindorff A."/>
            <person name="Hensen N."/>
            <person name="Bonometti L."/>
            <person name="Westerberg I."/>
            <person name="Brannstrom I.O."/>
            <person name="Guillou S."/>
            <person name="Cros-Aarteil S."/>
            <person name="Calhoun S."/>
            <person name="Haridas S."/>
            <person name="Kuo A."/>
            <person name="Mondo S."/>
            <person name="Pangilinan J."/>
            <person name="Riley R."/>
            <person name="Labutti K."/>
            <person name="Andreopoulos B."/>
            <person name="Lipzen A."/>
            <person name="Chen C."/>
            <person name="Yanf M."/>
            <person name="Daum C."/>
            <person name="Ng V."/>
            <person name="Clum A."/>
            <person name="Ohm R."/>
            <person name="Martin F."/>
            <person name="Silar P."/>
            <person name="Natvig D."/>
            <person name="Lalanne C."/>
            <person name="Gautier V."/>
            <person name="Ament-Velasquez S.L."/>
            <person name="Kruys A."/>
            <person name="Hutchinson M.I."/>
            <person name="Powell A.J."/>
            <person name="Barry K."/>
            <person name="Miller A.N."/>
            <person name="Grigoriev I.V."/>
            <person name="Debuchy R."/>
            <person name="Gladieux P."/>
            <person name="Thoren M.H."/>
            <person name="Johannesson H."/>
        </authorList>
    </citation>
    <scope>NUCLEOTIDE SEQUENCE</scope>
    <source>
        <strain evidence="1">PSN309</strain>
    </source>
</reference>
<reference evidence="1" key="1">
    <citation type="journal article" date="2023" name="Mol. Phylogenet. Evol.">
        <title>Genome-scale phylogeny and comparative genomics of the fungal order Sordariales.</title>
        <authorList>
            <person name="Hensen N."/>
            <person name="Bonometti L."/>
            <person name="Westerberg I."/>
            <person name="Brannstrom I.O."/>
            <person name="Guillou S."/>
            <person name="Cros-Aarteil S."/>
            <person name="Calhoun S."/>
            <person name="Haridas S."/>
            <person name="Kuo A."/>
            <person name="Mondo S."/>
            <person name="Pangilinan J."/>
            <person name="Riley R."/>
            <person name="LaButti K."/>
            <person name="Andreopoulos B."/>
            <person name="Lipzen A."/>
            <person name="Chen C."/>
            <person name="Yan M."/>
            <person name="Daum C."/>
            <person name="Ng V."/>
            <person name="Clum A."/>
            <person name="Steindorff A."/>
            <person name="Ohm R.A."/>
            <person name="Martin F."/>
            <person name="Silar P."/>
            <person name="Natvig D.O."/>
            <person name="Lalanne C."/>
            <person name="Gautier V."/>
            <person name="Ament-Velasquez S.L."/>
            <person name="Kruys A."/>
            <person name="Hutchinson M.I."/>
            <person name="Powell A.J."/>
            <person name="Barry K."/>
            <person name="Miller A.N."/>
            <person name="Grigoriev I.V."/>
            <person name="Debuchy R."/>
            <person name="Gladieux P."/>
            <person name="Hiltunen Thoren M."/>
            <person name="Johannesson H."/>
        </authorList>
    </citation>
    <scope>NUCLEOTIDE SEQUENCE</scope>
    <source>
        <strain evidence="1">PSN309</strain>
    </source>
</reference>
<sequence>MPCTQHSSMRCRFLRDISSPSRMDGRTTWWRHATSAQQHPMRFLTSPLATIFCITRFLHSGALEMRLYEGLQTRLDCDIFSEIFQCGLMAACQALVFCGPPLSEIAERLGKSSSTLRLDFPTTRPMALPDATQSTQRWSSIHRLDEPALAMLPRTFPGSKPCHPFYPEPFPSTRENLFILGITRSPFGPSLASRPPSFVLACYFPVPSATTRPSLRDGIGSSLALFAMFRTHGGISGLLFLNLRWAY</sequence>
<name>A0AAN6X2H4_9PEZI</name>
<evidence type="ECO:0000313" key="2">
    <source>
        <dbReference type="Proteomes" id="UP001302126"/>
    </source>
</evidence>
<comment type="caution">
    <text evidence="1">The sequence shown here is derived from an EMBL/GenBank/DDBJ whole genome shotgun (WGS) entry which is preliminary data.</text>
</comment>
<dbReference type="AlphaFoldDB" id="A0AAN6X2H4"/>
<proteinExistence type="predicted"/>